<name>A0ABU9TPB9_9GAMM</name>
<keyword evidence="3" id="KW-0378">Hydrolase</keyword>
<dbReference type="EC" id="3.5.1.54" evidence="3"/>
<proteinExistence type="predicted"/>
<dbReference type="Gene3D" id="3.10.490.10">
    <property type="entry name" value="Gamma-glutamyl cyclotransferase-like"/>
    <property type="match status" value="1"/>
</dbReference>
<dbReference type="InterPro" id="IPR036928">
    <property type="entry name" value="AS_sf"/>
</dbReference>
<dbReference type="NCBIfam" id="TIGR02713">
    <property type="entry name" value="allophanate_hyd"/>
    <property type="match status" value="1"/>
</dbReference>
<dbReference type="Pfam" id="PF21986">
    <property type="entry name" value="AH_C"/>
    <property type="match status" value="1"/>
</dbReference>
<dbReference type="InterPro" id="IPR000120">
    <property type="entry name" value="Amidase"/>
</dbReference>
<dbReference type="EMBL" id="JBBMRA010000002">
    <property type="protein sequence ID" value="MEM5535569.1"/>
    <property type="molecule type" value="Genomic_DNA"/>
</dbReference>
<dbReference type="InterPro" id="IPR023631">
    <property type="entry name" value="Amidase_dom"/>
</dbReference>
<dbReference type="GO" id="GO:0004039">
    <property type="term" value="F:allophanate hydrolase activity"/>
    <property type="evidence" value="ECO:0007669"/>
    <property type="project" value="UniProtKB-EC"/>
</dbReference>
<dbReference type="InterPro" id="IPR053844">
    <property type="entry name" value="AH_C"/>
</dbReference>
<dbReference type="Gene3D" id="3.90.1300.10">
    <property type="entry name" value="Amidase signature (AS) domain"/>
    <property type="match status" value="1"/>
</dbReference>
<organism evidence="3 4">
    <name type="scientific">Neptuniibacter pectenicola</name>
    <dbReference type="NCBI Taxonomy" id="1806669"/>
    <lineage>
        <taxon>Bacteria</taxon>
        <taxon>Pseudomonadati</taxon>
        <taxon>Pseudomonadota</taxon>
        <taxon>Gammaproteobacteria</taxon>
        <taxon>Oceanospirillales</taxon>
        <taxon>Oceanospirillaceae</taxon>
        <taxon>Neptuniibacter</taxon>
    </lineage>
</organism>
<dbReference type="Gene3D" id="1.20.58.1700">
    <property type="match status" value="1"/>
</dbReference>
<dbReference type="NCBIfam" id="NF006043">
    <property type="entry name" value="PRK08186.1"/>
    <property type="match status" value="1"/>
</dbReference>
<evidence type="ECO:0000313" key="3">
    <source>
        <dbReference type="EMBL" id="MEM5535569.1"/>
    </source>
</evidence>
<sequence>MNTPITVIELLAAYQSEQLSPDGFLTQKLAEARADERNCWIESISDAQLDSFLANLKGKSPKDLPLFGVPFAIKDNIDLAGLPTTAGCKDYAYQPESSAYVVQALINAGAVPLGKTNLDQFATGLVGTRSPWGAVKNSFNDAYISGGSSSGSAVTVATGQVCFSLGTDTAGSGRVPAAFNNILGMKATKGMVSCTGLVPACKSLDCITLFAHTTDDLNLLLDIAGHYDETDCYARPNPESNHATAYHPENALTGRKIGVPAPEQLAFFGNDSAKALFTAALDKLKTQGVELVEIDFEPFAQAALLLYEGPWVAERYAAIETFFEADSSRCLPVIETIIGGAQGKTAVDAFKAIYQLQAYKVQCDAILSTVDSVVIPTAGTIYTIDEVNADPIKLNSNVGYYTNFMNLLDYAAIALPAGIQTTGLPFGITLFGPAWSDRKLLSFGGAWQQSLGVPLGATNAPLPALEPSAATQEGWVELAVCGAHLEGLPLNVQLLERGARLVKATHTSAHYKLYALAGGPPFRPGLIRSEGAGSAIEVEVWTLPQTALGSFLQGIPQPLGLGKVELADGAWVTSFICEGYAVETAEEITQYGGWRRYMAEKS</sequence>
<feature type="domain" description="Amidase" evidence="1">
    <location>
        <begin position="31"/>
        <end position="441"/>
    </location>
</feature>
<comment type="caution">
    <text evidence="3">The sequence shown here is derived from an EMBL/GenBank/DDBJ whole genome shotgun (WGS) entry which is preliminary data.</text>
</comment>
<accession>A0ABU9TPB9</accession>
<dbReference type="Proteomes" id="UP001449225">
    <property type="component" value="Unassembled WGS sequence"/>
</dbReference>
<gene>
    <name evidence="3" type="primary">atzF</name>
    <name evidence="3" type="ORF">WNY58_04095</name>
</gene>
<evidence type="ECO:0000313" key="4">
    <source>
        <dbReference type="Proteomes" id="UP001449225"/>
    </source>
</evidence>
<evidence type="ECO:0000259" key="2">
    <source>
        <dbReference type="Pfam" id="PF21986"/>
    </source>
</evidence>
<dbReference type="PANTHER" id="PTHR11895:SF169">
    <property type="entry name" value="GLUTAMYL-TRNA(GLN) AMIDOTRANSFERASE"/>
    <property type="match status" value="1"/>
</dbReference>
<dbReference type="Pfam" id="PF01425">
    <property type="entry name" value="Amidase"/>
    <property type="match status" value="1"/>
</dbReference>
<dbReference type="SUPFAM" id="SSF75304">
    <property type="entry name" value="Amidase signature (AS) enzymes"/>
    <property type="match status" value="1"/>
</dbReference>
<dbReference type="PANTHER" id="PTHR11895">
    <property type="entry name" value="TRANSAMIDASE"/>
    <property type="match status" value="1"/>
</dbReference>
<reference evidence="3 4" key="1">
    <citation type="submission" date="2024-03" db="EMBL/GenBank/DDBJ databases">
        <title>Community enrichment and isolation of bacterial strains for fucoidan degradation.</title>
        <authorList>
            <person name="Sichert A."/>
        </authorList>
    </citation>
    <scope>NUCLEOTIDE SEQUENCE [LARGE SCALE GENOMIC DNA]</scope>
    <source>
        <strain evidence="3 4">AS76</strain>
    </source>
</reference>
<protein>
    <submittedName>
        <fullName evidence="3">Allophanate hydrolase</fullName>
        <ecNumber evidence="3">3.5.1.54</ecNumber>
    </submittedName>
</protein>
<feature type="domain" description="Allophanate hydrolase C-terminal" evidence="2">
    <location>
        <begin position="476"/>
        <end position="599"/>
    </location>
</feature>
<dbReference type="RefSeq" id="WP_342853811.1">
    <property type="nucleotide sequence ID" value="NZ_JBBMRA010000002.1"/>
</dbReference>
<dbReference type="InterPro" id="IPR014085">
    <property type="entry name" value="Allophanate_hydrolase"/>
</dbReference>
<keyword evidence="4" id="KW-1185">Reference proteome</keyword>
<evidence type="ECO:0000259" key="1">
    <source>
        <dbReference type="Pfam" id="PF01425"/>
    </source>
</evidence>